<feature type="region of interest" description="Disordered" evidence="1">
    <location>
        <begin position="1"/>
        <end position="24"/>
    </location>
</feature>
<gene>
    <name evidence="2" type="ORF">WN55_07674</name>
</gene>
<dbReference type="AlphaFoldDB" id="A0A154P5Y6"/>
<feature type="compositionally biased region" description="Basic and acidic residues" evidence="1">
    <location>
        <begin position="11"/>
        <end position="24"/>
    </location>
</feature>
<keyword evidence="3" id="KW-1185">Reference proteome</keyword>
<feature type="compositionally biased region" description="Basic residues" evidence="1">
    <location>
        <begin position="1"/>
        <end position="10"/>
    </location>
</feature>
<dbReference type="EMBL" id="KQ434823">
    <property type="protein sequence ID" value="KZC07263.1"/>
    <property type="molecule type" value="Genomic_DNA"/>
</dbReference>
<dbReference type="SUPFAM" id="SSF56219">
    <property type="entry name" value="DNase I-like"/>
    <property type="match status" value="1"/>
</dbReference>
<name>A0A154P5Y6_DUFNO</name>
<proteinExistence type="predicted"/>
<organism evidence="2 3">
    <name type="scientific">Dufourea novaeangliae</name>
    <name type="common">Sweat bee</name>
    <dbReference type="NCBI Taxonomy" id="178035"/>
    <lineage>
        <taxon>Eukaryota</taxon>
        <taxon>Metazoa</taxon>
        <taxon>Ecdysozoa</taxon>
        <taxon>Arthropoda</taxon>
        <taxon>Hexapoda</taxon>
        <taxon>Insecta</taxon>
        <taxon>Pterygota</taxon>
        <taxon>Neoptera</taxon>
        <taxon>Endopterygota</taxon>
        <taxon>Hymenoptera</taxon>
        <taxon>Apocrita</taxon>
        <taxon>Aculeata</taxon>
        <taxon>Apoidea</taxon>
        <taxon>Anthophila</taxon>
        <taxon>Halictidae</taxon>
        <taxon>Rophitinae</taxon>
        <taxon>Dufourea</taxon>
    </lineage>
</organism>
<dbReference type="Gene3D" id="3.60.10.10">
    <property type="entry name" value="Endonuclease/exonuclease/phosphatase"/>
    <property type="match status" value="1"/>
</dbReference>
<evidence type="ECO:0000313" key="2">
    <source>
        <dbReference type="EMBL" id="KZC07263.1"/>
    </source>
</evidence>
<evidence type="ECO:0000256" key="1">
    <source>
        <dbReference type="SAM" id="MobiDB-lite"/>
    </source>
</evidence>
<sequence length="85" mass="10207">MDNSKYRNKNRNRDNNKTKEMESSHNIKILQINLNRCRLAQDIMDRTTDEEEIDVVIVSEPYKTPSNWFRQRRAGCDLDHRKGKQ</sequence>
<protein>
    <submittedName>
        <fullName evidence="2">Uncharacterized protein</fullName>
    </submittedName>
</protein>
<dbReference type="Proteomes" id="UP000076502">
    <property type="component" value="Unassembled WGS sequence"/>
</dbReference>
<reference evidence="2 3" key="1">
    <citation type="submission" date="2015-07" db="EMBL/GenBank/DDBJ databases">
        <title>The genome of Dufourea novaeangliae.</title>
        <authorList>
            <person name="Pan H."/>
            <person name="Kapheim K."/>
        </authorList>
    </citation>
    <scope>NUCLEOTIDE SEQUENCE [LARGE SCALE GENOMIC DNA]</scope>
    <source>
        <strain evidence="2">0120121106</strain>
        <tissue evidence="2">Whole body</tissue>
    </source>
</reference>
<evidence type="ECO:0000313" key="3">
    <source>
        <dbReference type="Proteomes" id="UP000076502"/>
    </source>
</evidence>
<accession>A0A154P5Y6</accession>
<dbReference type="InterPro" id="IPR036691">
    <property type="entry name" value="Endo/exonu/phosph_ase_sf"/>
</dbReference>